<reference evidence="2 3" key="1">
    <citation type="submission" date="2019-01" db="EMBL/GenBank/DDBJ databases">
        <title>Lactibacter flavus gen. nov., sp. nov., a novel bacterium of the family Propionibacteriaceae isolated from raw milk and dairy products.</title>
        <authorList>
            <person name="Huptas C."/>
            <person name="Wenning M."/>
            <person name="Breitenwieser F."/>
            <person name="Doll E."/>
            <person name="Von Neubeck M."/>
            <person name="Busse H.-J."/>
            <person name="Scherer S."/>
        </authorList>
    </citation>
    <scope>NUCLEOTIDE SEQUENCE [LARGE SCALE GENOMIC DNA]</scope>
    <source>
        <strain evidence="2 3">KCTC 33808</strain>
    </source>
</reference>
<evidence type="ECO:0000256" key="1">
    <source>
        <dbReference type="ARBA" id="ARBA00005582"/>
    </source>
</evidence>
<comment type="caution">
    <text evidence="2">The sequence shown here is derived from an EMBL/GenBank/DDBJ whole genome shotgun (WGS) entry which is preliminary data.</text>
</comment>
<gene>
    <name evidence="2" type="ORF">ET989_11915</name>
</gene>
<dbReference type="RefSeq" id="WP_131169259.1">
    <property type="nucleotide sequence ID" value="NZ_SDMQ01000013.1"/>
</dbReference>
<dbReference type="GO" id="GO:0016787">
    <property type="term" value="F:hydrolase activity"/>
    <property type="evidence" value="ECO:0007669"/>
    <property type="project" value="UniProtKB-KW"/>
</dbReference>
<dbReference type="SUPFAM" id="SSF55811">
    <property type="entry name" value="Nudix"/>
    <property type="match status" value="1"/>
</dbReference>
<keyword evidence="3" id="KW-1185">Reference proteome</keyword>
<evidence type="ECO:0000313" key="3">
    <source>
        <dbReference type="Proteomes" id="UP000292373"/>
    </source>
</evidence>
<dbReference type="PANTHER" id="PTHR43736">
    <property type="entry name" value="ADP-RIBOSE PYROPHOSPHATASE"/>
    <property type="match status" value="1"/>
</dbReference>
<evidence type="ECO:0000313" key="2">
    <source>
        <dbReference type="EMBL" id="TBT83176.1"/>
    </source>
</evidence>
<protein>
    <submittedName>
        <fullName evidence="2">NUDIX hydrolase</fullName>
    </submittedName>
</protein>
<proteinExistence type="inferred from homology"/>
<sequence length="217" mass="24321">MDRQPTSNVSVDAIALRYNNETRHVEVGVSKRIIEPYIDQLALPGVTLWEGERLADAAERAVRTKLDLGVRALGQLTVFDEPHRDPRGQTLSVVMWAVADDPDEAPDYVQWHPVDDVPPLAFDHNQMIEFCRPLLVDRLWRDLTFTRALTGPTFPVSAAVAITRSLTGTAPDRGNLNRRLASVRGLGISHQRIVMGRGRPGTLWEWQSTHMEPESGE</sequence>
<dbReference type="Gene3D" id="3.90.79.10">
    <property type="entry name" value="Nucleoside Triphosphate Pyrophosphohydrolase"/>
    <property type="match status" value="1"/>
</dbReference>
<dbReference type="EMBL" id="SDMQ01000013">
    <property type="protein sequence ID" value="TBT83176.1"/>
    <property type="molecule type" value="Genomic_DNA"/>
</dbReference>
<dbReference type="CDD" id="cd18873">
    <property type="entry name" value="NUDIX_NadM_like"/>
    <property type="match status" value="1"/>
</dbReference>
<comment type="similarity">
    <text evidence="1">Belongs to the Nudix hydrolase family.</text>
</comment>
<dbReference type="InterPro" id="IPR015797">
    <property type="entry name" value="NUDIX_hydrolase-like_dom_sf"/>
</dbReference>
<dbReference type="Proteomes" id="UP000292373">
    <property type="component" value="Unassembled WGS sequence"/>
</dbReference>
<dbReference type="OrthoDB" id="9786141at2"/>
<dbReference type="AlphaFoldDB" id="A0A4Q9KBG8"/>
<name>A0A4Q9KBG8_9ACTN</name>
<organism evidence="2 3">
    <name type="scientific">Propioniciclava sinopodophylli</name>
    <dbReference type="NCBI Taxonomy" id="1837344"/>
    <lineage>
        <taxon>Bacteria</taxon>
        <taxon>Bacillati</taxon>
        <taxon>Actinomycetota</taxon>
        <taxon>Actinomycetes</taxon>
        <taxon>Propionibacteriales</taxon>
        <taxon>Propionibacteriaceae</taxon>
        <taxon>Propioniciclava</taxon>
    </lineage>
</organism>
<dbReference type="PANTHER" id="PTHR43736:SF1">
    <property type="entry name" value="DIHYDRONEOPTERIN TRIPHOSPHATE DIPHOSPHATASE"/>
    <property type="match status" value="1"/>
</dbReference>
<keyword evidence="2" id="KW-0378">Hydrolase</keyword>
<accession>A0A4Q9KBG8</accession>